<dbReference type="KEGG" id="bcai:K788_0001216"/>
<protein>
    <submittedName>
        <fullName evidence="1">Type III secretion protein</fullName>
    </submittedName>
</protein>
<organism evidence="1 2">
    <name type="scientific">Paraburkholderia caribensis MBA4</name>
    <dbReference type="NCBI Taxonomy" id="1323664"/>
    <lineage>
        <taxon>Bacteria</taxon>
        <taxon>Pseudomonadati</taxon>
        <taxon>Pseudomonadota</taxon>
        <taxon>Betaproteobacteria</taxon>
        <taxon>Burkholderiales</taxon>
        <taxon>Burkholderiaceae</taxon>
        <taxon>Paraburkholderia</taxon>
    </lineage>
</organism>
<reference evidence="1 2" key="1">
    <citation type="journal article" date="2014" name="Genome Announc.">
        <title>Draft Genome Sequence of the Haloacid-Degrading Burkholderia caribensis Strain MBA4.</title>
        <authorList>
            <person name="Pan Y."/>
            <person name="Kong K.F."/>
            <person name="Tsang J.S."/>
        </authorList>
    </citation>
    <scope>NUCLEOTIDE SEQUENCE [LARGE SCALE GENOMIC DNA]</scope>
    <source>
        <strain evidence="1 2">MBA4</strain>
        <plasmid evidence="2">Plasmid</plasmid>
    </source>
</reference>
<evidence type="ECO:0000313" key="1">
    <source>
        <dbReference type="EMBL" id="ALL70447.1"/>
    </source>
</evidence>
<evidence type="ECO:0000313" key="2">
    <source>
        <dbReference type="Proteomes" id="UP000019146"/>
    </source>
</evidence>
<dbReference type="AlphaFoldDB" id="A0A0P0RNK7"/>
<dbReference type="Pfam" id="PF09487">
    <property type="entry name" value="HrpB2"/>
    <property type="match status" value="1"/>
</dbReference>
<dbReference type="GeneID" id="69973914"/>
<keyword evidence="1" id="KW-0614">Plasmid</keyword>
<dbReference type="InterPro" id="IPR013391">
    <property type="entry name" value="T3SS_HrpB2"/>
</dbReference>
<gene>
    <name evidence="1" type="ORF">K788_0001216</name>
</gene>
<dbReference type="Proteomes" id="UP000019146">
    <property type="component" value="Plasmid unnamed"/>
</dbReference>
<sequence length="130" mass="13648">MSISTIAETAVHAAADAAKPEALPQMPAPESVSRFEDLMQQPLAMPGNDASQHAGNHVIDAIRKQDGQMEAALEQVETLSANAASLTPTQQIAASAQVSLNLSLAQFDFQTKMAVVSASKSSAETLMKNQ</sequence>
<name>A0A0P0RNK7_9BURK</name>
<dbReference type="EMBL" id="CP012748">
    <property type="protein sequence ID" value="ALL70447.1"/>
    <property type="molecule type" value="Genomic_DNA"/>
</dbReference>
<proteinExistence type="predicted"/>
<geneLocation type="plasmid" evidence="2"/>
<dbReference type="RefSeq" id="WP_035994214.1">
    <property type="nucleotide sequence ID" value="NZ_CP012748.1"/>
</dbReference>
<accession>A0A0P0RNK7</accession>